<protein>
    <recommendedName>
        <fullName evidence="3 15">DNA ligase</fullName>
        <ecNumber evidence="2 15">6.5.1.2</ecNumber>
    </recommendedName>
    <alternativeName>
        <fullName evidence="15">Polydeoxyribonucleotide synthase [NAD(+)]</fullName>
    </alternativeName>
</protein>
<dbReference type="SMART" id="SM00532">
    <property type="entry name" value="LIGANc"/>
    <property type="match status" value="1"/>
</dbReference>
<evidence type="ECO:0000256" key="6">
    <source>
        <dbReference type="ARBA" id="ARBA00022723"/>
    </source>
</evidence>
<feature type="binding site" evidence="15">
    <location>
        <position position="130"/>
    </location>
    <ligand>
        <name>NAD(+)</name>
        <dbReference type="ChEBI" id="CHEBI:57540"/>
    </ligand>
</feature>
<dbReference type="Proteomes" id="UP000647416">
    <property type="component" value="Unassembled WGS sequence"/>
</dbReference>
<dbReference type="InterPro" id="IPR010994">
    <property type="entry name" value="RuvA_2-like"/>
</dbReference>
<dbReference type="Gene3D" id="2.40.50.140">
    <property type="entry name" value="Nucleic acid-binding proteins"/>
    <property type="match status" value="1"/>
</dbReference>
<feature type="binding site" evidence="15">
    <location>
        <position position="417"/>
    </location>
    <ligand>
        <name>Zn(2+)</name>
        <dbReference type="ChEBI" id="CHEBI:29105"/>
    </ligand>
</feature>
<dbReference type="GO" id="GO:0046872">
    <property type="term" value="F:metal ion binding"/>
    <property type="evidence" value="ECO:0007669"/>
    <property type="project" value="UniProtKB-KW"/>
</dbReference>
<gene>
    <name evidence="15 17" type="primary">ligA</name>
    <name evidence="17" type="ORF">H8706_10315</name>
</gene>
<dbReference type="SUPFAM" id="SSF52113">
    <property type="entry name" value="BRCT domain"/>
    <property type="match status" value="1"/>
</dbReference>
<comment type="function">
    <text evidence="1 15">DNA ligase that catalyzes the formation of phosphodiester linkages between 5'-phosphoryl and 3'-hydroxyl groups in double-stranded DNA using NAD as a coenzyme and as the energy source for the reaction. It is essential for DNA replication and repair of damaged DNA.</text>
</comment>
<feature type="binding site" evidence="15">
    <location>
        <position position="422"/>
    </location>
    <ligand>
        <name>Zn(2+)</name>
        <dbReference type="ChEBI" id="CHEBI:29105"/>
    </ligand>
</feature>
<name>A0A926IUV2_9FIRM</name>
<dbReference type="InterPro" id="IPR003583">
    <property type="entry name" value="Hlx-hairpin-Hlx_DNA-bd_motif"/>
</dbReference>
<feature type="active site" description="N6-AMP-lysine intermediate" evidence="15">
    <location>
        <position position="109"/>
    </location>
</feature>
<dbReference type="PANTHER" id="PTHR23389">
    <property type="entry name" value="CHROMOSOME TRANSMISSION FIDELITY FACTOR 18"/>
    <property type="match status" value="1"/>
</dbReference>
<dbReference type="SMART" id="SM00292">
    <property type="entry name" value="BRCT"/>
    <property type="match status" value="1"/>
</dbReference>
<feature type="domain" description="BRCT" evidence="16">
    <location>
        <begin position="581"/>
        <end position="659"/>
    </location>
</feature>
<evidence type="ECO:0000256" key="4">
    <source>
        <dbReference type="ARBA" id="ARBA00022598"/>
    </source>
</evidence>
<evidence type="ECO:0000256" key="1">
    <source>
        <dbReference type="ARBA" id="ARBA00004067"/>
    </source>
</evidence>
<keyword evidence="7 15" id="KW-0227">DNA damage</keyword>
<keyword evidence="5 15" id="KW-0235">DNA replication</keyword>
<evidence type="ECO:0000256" key="14">
    <source>
        <dbReference type="ARBA" id="ARBA00060881"/>
    </source>
</evidence>
<comment type="cofactor">
    <cofactor evidence="15">
        <name>Mg(2+)</name>
        <dbReference type="ChEBI" id="CHEBI:18420"/>
    </cofactor>
    <cofactor evidence="15">
        <name>Mn(2+)</name>
        <dbReference type="ChEBI" id="CHEBI:29035"/>
    </cofactor>
</comment>
<dbReference type="EC" id="6.5.1.2" evidence="2 15"/>
<comment type="catalytic activity">
    <reaction evidence="13 15">
        <text>NAD(+) + (deoxyribonucleotide)n-3'-hydroxyl + 5'-phospho-(deoxyribonucleotide)m = (deoxyribonucleotide)n+m + AMP + beta-nicotinamide D-nucleotide.</text>
        <dbReference type="EC" id="6.5.1.2"/>
    </reaction>
</comment>
<dbReference type="Pfam" id="PF00533">
    <property type="entry name" value="BRCT"/>
    <property type="match status" value="1"/>
</dbReference>
<dbReference type="AlphaFoldDB" id="A0A926IUV2"/>
<dbReference type="NCBIfam" id="NF005932">
    <property type="entry name" value="PRK07956.1"/>
    <property type="match status" value="1"/>
</dbReference>
<dbReference type="FunFam" id="1.10.150.20:FF:000007">
    <property type="entry name" value="DNA ligase"/>
    <property type="match status" value="1"/>
</dbReference>
<evidence type="ECO:0000256" key="9">
    <source>
        <dbReference type="ARBA" id="ARBA00022842"/>
    </source>
</evidence>
<dbReference type="Pfam" id="PF01653">
    <property type="entry name" value="DNA_ligase_aden"/>
    <property type="match status" value="1"/>
</dbReference>
<feature type="binding site" evidence="15">
    <location>
        <position position="305"/>
    </location>
    <ligand>
        <name>NAD(+)</name>
        <dbReference type="ChEBI" id="CHEBI:57540"/>
    </ligand>
</feature>
<evidence type="ECO:0000256" key="10">
    <source>
        <dbReference type="ARBA" id="ARBA00023027"/>
    </source>
</evidence>
<dbReference type="InterPro" id="IPR013839">
    <property type="entry name" value="DNAligase_adenylation"/>
</dbReference>
<organism evidence="17 18">
    <name type="scientific">Qingrenia yutianensis</name>
    <dbReference type="NCBI Taxonomy" id="2763676"/>
    <lineage>
        <taxon>Bacteria</taxon>
        <taxon>Bacillati</taxon>
        <taxon>Bacillota</taxon>
        <taxon>Clostridia</taxon>
        <taxon>Eubacteriales</taxon>
        <taxon>Oscillospiraceae</taxon>
        <taxon>Qingrenia</taxon>
    </lineage>
</organism>
<keyword evidence="11 15" id="KW-0234">DNA repair</keyword>
<dbReference type="FunFam" id="3.30.470.30:FF:000001">
    <property type="entry name" value="DNA ligase"/>
    <property type="match status" value="1"/>
</dbReference>
<dbReference type="Pfam" id="PF03119">
    <property type="entry name" value="DNA_ligase_ZBD"/>
    <property type="match status" value="1"/>
</dbReference>
<feature type="binding site" evidence="15">
    <location>
        <begin position="29"/>
        <end position="33"/>
    </location>
    <ligand>
        <name>NAD(+)</name>
        <dbReference type="ChEBI" id="CHEBI:57540"/>
    </ligand>
</feature>
<feature type="binding site" evidence="15">
    <location>
        <begin position="78"/>
        <end position="79"/>
    </location>
    <ligand>
        <name>NAD(+)</name>
        <dbReference type="ChEBI" id="CHEBI:57540"/>
    </ligand>
</feature>
<dbReference type="InterPro" id="IPR012340">
    <property type="entry name" value="NA-bd_OB-fold"/>
</dbReference>
<keyword evidence="18" id="KW-1185">Reference proteome</keyword>
<dbReference type="FunFam" id="2.40.50.140:FF:000012">
    <property type="entry name" value="DNA ligase"/>
    <property type="match status" value="1"/>
</dbReference>
<dbReference type="GO" id="GO:0006281">
    <property type="term" value="P:DNA repair"/>
    <property type="evidence" value="ECO:0007669"/>
    <property type="project" value="UniProtKB-KW"/>
</dbReference>
<dbReference type="InterPro" id="IPR001357">
    <property type="entry name" value="BRCT_dom"/>
</dbReference>
<feature type="binding site" evidence="15">
    <location>
        <position position="281"/>
    </location>
    <ligand>
        <name>NAD(+)</name>
        <dbReference type="ChEBI" id="CHEBI:57540"/>
    </ligand>
</feature>
<dbReference type="GO" id="GO:0006260">
    <property type="term" value="P:DNA replication"/>
    <property type="evidence" value="ECO:0007669"/>
    <property type="project" value="UniProtKB-KW"/>
</dbReference>
<dbReference type="Gene3D" id="1.10.287.610">
    <property type="entry name" value="Helix hairpin bin"/>
    <property type="match status" value="1"/>
</dbReference>
<evidence type="ECO:0000313" key="17">
    <source>
        <dbReference type="EMBL" id="MBC8597253.1"/>
    </source>
</evidence>
<dbReference type="InterPro" id="IPR004150">
    <property type="entry name" value="NAD_DNA_ligase_OB"/>
</dbReference>
<feature type="binding site" evidence="15">
    <location>
        <position position="399"/>
    </location>
    <ligand>
        <name>Zn(2+)</name>
        <dbReference type="ChEBI" id="CHEBI:29105"/>
    </ligand>
</feature>
<proteinExistence type="inferred from homology"/>
<reference evidence="17" key="1">
    <citation type="submission" date="2020-08" db="EMBL/GenBank/DDBJ databases">
        <title>Genome public.</title>
        <authorList>
            <person name="Liu C."/>
            <person name="Sun Q."/>
        </authorList>
    </citation>
    <scope>NUCLEOTIDE SEQUENCE</scope>
    <source>
        <strain evidence="17">NSJ-50</strain>
    </source>
</reference>
<keyword evidence="10 15" id="KW-0520">NAD</keyword>
<dbReference type="SMART" id="SM00278">
    <property type="entry name" value="HhH1"/>
    <property type="match status" value="3"/>
</dbReference>
<evidence type="ECO:0000256" key="3">
    <source>
        <dbReference type="ARBA" id="ARBA00013308"/>
    </source>
</evidence>
<dbReference type="GO" id="GO:0005829">
    <property type="term" value="C:cytosol"/>
    <property type="evidence" value="ECO:0007669"/>
    <property type="project" value="TreeGrafter"/>
</dbReference>
<keyword evidence="6 15" id="KW-0479">Metal-binding</keyword>
<dbReference type="Pfam" id="PF12826">
    <property type="entry name" value="HHH_2"/>
    <property type="match status" value="1"/>
</dbReference>
<dbReference type="PANTHER" id="PTHR23389:SF9">
    <property type="entry name" value="DNA LIGASE"/>
    <property type="match status" value="1"/>
</dbReference>
<dbReference type="InterPro" id="IPR041663">
    <property type="entry name" value="DisA/LigA_HHH"/>
</dbReference>
<evidence type="ECO:0000256" key="12">
    <source>
        <dbReference type="ARBA" id="ARBA00023211"/>
    </source>
</evidence>
<dbReference type="InterPro" id="IPR004149">
    <property type="entry name" value="Znf_DNAligase_C4"/>
</dbReference>
<evidence type="ECO:0000256" key="5">
    <source>
        <dbReference type="ARBA" id="ARBA00022705"/>
    </source>
</evidence>
<dbReference type="CDD" id="cd00114">
    <property type="entry name" value="LIGANc"/>
    <property type="match status" value="1"/>
</dbReference>
<dbReference type="Gene3D" id="3.30.470.30">
    <property type="entry name" value="DNA ligase/mRNA capping enzyme"/>
    <property type="match status" value="1"/>
</dbReference>
<dbReference type="RefSeq" id="WP_262432566.1">
    <property type="nucleotide sequence ID" value="NZ_JACRTE010000018.1"/>
</dbReference>
<dbReference type="Gene3D" id="6.20.10.30">
    <property type="match status" value="1"/>
</dbReference>
<dbReference type="PROSITE" id="PS50172">
    <property type="entry name" value="BRCT"/>
    <property type="match status" value="1"/>
</dbReference>
<dbReference type="SUPFAM" id="SSF56091">
    <property type="entry name" value="DNA ligase/mRNA capping enzyme, catalytic domain"/>
    <property type="match status" value="1"/>
</dbReference>
<dbReference type="InterPro" id="IPR001679">
    <property type="entry name" value="DNA_ligase"/>
</dbReference>
<dbReference type="Gene3D" id="1.10.150.20">
    <property type="entry name" value="5' to 3' exonuclease, C-terminal subdomain"/>
    <property type="match status" value="2"/>
</dbReference>
<dbReference type="GO" id="GO:0003911">
    <property type="term" value="F:DNA ligase (NAD+) activity"/>
    <property type="evidence" value="ECO:0007669"/>
    <property type="project" value="UniProtKB-UniRule"/>
</dbReference>
<accession>A0A926IUV2</accession>
<evidence type="ECO:0000256" key="2">
    <source>
        <dbReference type="ARBA" id="ARBA00012722"/>
    </source>
</evidence>
<evidence type="ECO:0000256" key="13">
    <source>
        <dbReference type="ARBA" id="ARBA00034005"/>
    </source>
</evidence>
<dbReference type="Gene3D" id="3.40.50.10190">
    <property type="entry name" value="BRCT domain"/>
    <property type="match status" value="1"/>
</dbReference>
<evidence type="ECO:0000259" key="16">
    <source>
        <dbReference type="PROSITE" id="PS50172"/>
    </source>
</evidence>
<dbReference type="GO" id="GO:0003677">
    <property type="term" value="F:DNA binding"/>
    <property type="evidence" value="ECO:0007669"/>
    <property type="project" value="InterPro"/>
</dbReference>
<keyword evidence="12 15" id="KW-0464">Manganese</keyword>
<dbReference type="HAMAP" id="MF_01588">
    <property type="entry name" value="DNA_ligase_A"/>
    <property type="match status" value="1"/>
</dbReference>
<dbReference type="Pfam" id="PF03120">
    <property type="entry name" value="OB_DNA_ligase"/>
    <property type="match status" value="1"/>
</dbReference>
<sequence>MNNEYEKLKELLNKYSYEYYVLDEPSVTDYEYDMLLRKLIKMEEENPAIIAPDSPSQKVGGKILKGFESVVHAVKMQSLQDAFSEDEIRDFDKRVKAVCPNAEYTVEPKIDGLSVSLEYENSLLVRGSTRGDGQVGEDVTNNLKTVKSIPLKTNIPVERLEVRGEVFMPKKSFEKLNFEREENGETTFANPRNAAAGSLRQLDSSAAAKRNLDIFVFNVQSVTGIEFKTHLESLEFLKKAGFKVIDDTEAFSSIDGALEKIAEIGNTRKGYYYDTDGAVIKVNSLSDREILGETAKVPRWAIAFKYPAEQKETTIKNIFINVGRTGVLTPTAEFETVTLAGTRVSRATLHNLDYIRQKDIKIGDRVLIQKAGDIIPEVVKSLTEKRTGEETDFDMPKNCPVCGAPVHREDGEAAFRCTNFACSAQAVRNIIHFVSRNAMDIEGMGPSVVQKLIDEHLIENSADIYSIKKDDLVNIDKLGEKSAQNLINAIENSKKNCLSRLLFGLGIRHIGQSAAREIAKHFKNIDALISASAEEIAEIDDIGMIMANSVREFFDEERNIKIIDEFKAQSVNTEYIDEGANFDNRFEGKTFVVTGTLETLKRAEAEALIENYGGKASKSVSKNTDYVLAGESAGSKLDKAQSLGITVIDETEFLKMVEK</sequence>
<dbReference type="PIRSF" id="PIRSF001604">
    <property type="entry name" value="LigA"/>
    <property type="match status" value="1"/>
</dbReference>
<evidence type="ECO:0000313" key="18">
    <source>
        <dbReference type="Proteomes" id="UP000647416"/>
    </source>
</evidence>
<dbReference type="InterPro" id="IPR036420">
    <property type="entry name" value="BRCT_dom_sf"/>
</dbReference>
<feature type="binding site" evidence="15">
    <location>
        <position position="107"/>
    </location>
    <ligand>
        <name>NAD(+)</name>
        <dbReference type="ChEBI" id="CHEBI:57540"/>
    </ligand>
</feature>
<feature type="binding site" evidence="15">
    <location>
        <position position="402"/>
    </location>
    <ligand>
        <name>Zn(2+)</name>
        <dbReference type="ChEBI" id="CHEBI:29105"/>
    </ligand>
</feature>
<evidence type="ECO:0000256" key="15">
    <source>
        <dbReference type="HAMAP-Rule" id="MF_01588"/>
    </source>
</evidence>
<dbReference type="CDD" id="cd17748">
    <property type="entry name" value="BRCT_DNA_ligase_like"/>
    <property type="match status" value="1"/>
</dbReference>
<dbReference type="EMBL" id="JACRTE010000018">
    <property type="protein sequence ID" value="MBC8597253.1"/>
    <property type="molecule type" value="Genomic_DNA"/>
</dbReference>
<dbReference type="SUPFAM" id="SSF50249">
    <property type="entry name" value="Nucleic acid-binding proteins"/>
    <property type="match status" value="1"/>
</dbReference>
<comment type="caution">
    <text evidence="17">The sequence shown here is derived from an EMBL/GenBank/DDBJ whole genome shotgun (WGS) entry which is preliminary data.</text>
</comment>
<evidence type="ECO:0000256" key="8">
    <source>
        <dbReference type="ARBA" id="ARBA00022833"/>
    </source>
</evidence>
<dbReference type="InterPro" id="IPR013840">
    <property type="entry name" value="DNAligase_N"/>
</dbReference>
<dbReference type="Pfam" id="PF14520">
    <property type="entry name" value="HHH_5"/>
    <property type="match status" value="1"/>
</dbReference>
<dbReference type="FunFam" id="1.10.150.20:FF:000006">
    <property type="entry name" value="DNA ligase"/>
    <property type="match status" value="1"/>
</dbReference>
<evidence type="ECO:0000256" key="11">
    <source>
        <dbReference type="ARBA" id="ARBA00023204"/>
    </source>
</evidence>
<dbReference type="SUPFAM" id="SSF47781">
    <property type="entry name" value="RuvA domain 2-like"/>
    <property type="match status" value="1"/>
</dbReference>
<evidence type="ECO:0000256" key="7">
    <source>
        <dbReference type="ARBA" id="ARBA00022763"/>
    </source>
</evidence>
<dbReference type="NCBIfam" id="TIGR00575">
    <property type="entry name" value="dnlj"/>
    <property type="match status" value="1"/>
</dbReference>
<comment type="similarity">
    <text evidence="14 15">Belongs to the NAD-dependent DNA ligase family. LigA subfamily.</text>
</comment>
<feature type="binding site" evidence="15">
    <location>
        <position position="165"/>
    </location>
    <ligand>
        <name>NAD(+)</name>
        <dbReference type="ChEBI" id="CHEBI:57540"/>
    </ligand>
</feature>
<keyword evidence="9 15" id="KW-0460">Magnesium</keyword>
<keyword evidence="4 15" id="KW-0436">Ligase</keyword>
<keyword evidence="8 15" id="KW-0862">Zinc</keyword>